<evidence type="ECO:0008006" key="4">
    <source>
        <dbReference type="Google" id="ProtNLM"/>
    </source>
</evidence>
<feature type="signal peptide" evidence="1">
    <location>
        <begin position="1"/>
        <end position="22"/>
    </location>
</feature>
<accession>A0ABX1XQ93</accession>
<dbReference type="RefSeq" id="WP_171641387.1">
    <property type="nucleotide sequence ID" value="NZ_WHOA01000027.1"/>
</dbReference>
<reference evidence="2 3" key="1">
    <citation type="submission" date="2019-10" db="EMBL/GenBank/DDBJ databases">
        <title>Description of Paenibacillus terrestris sp. nov.</title>
        <authorList>
            <person name="Carlier A."/>
            <person name="Qi S."/>
        </authorList>
    </citation>
    <scope>NUCLEOTIDE SEQUENCE [LARGE SCALE GENOMIC DNA]</scope>
    <source>
        <strain evidence="2 3">LMG 31458</strain>
    </source>
</reference>
<keyword evidence="3" id="KW-1185">Reference proteome</keyword>
<gene>
    <name evidence="2" type="ORF">GC098_04555</name>
</gene>
<organism evidence="2 3">
    <name type="scientific">Paenibacillus phytorum</name>
    <dbReference type="NCBI Taxonomy" id="2654977"/>
    <lineage>
        <taxon>Bacteria</taxon>
        <taxon>Bacillati</taxon>
        <taxon>Bacillota</taxon>
        <taxon>Bacilli</taxon>
        <taxon>Bacillales</taxon>
        <taxon>Paenibacillaceae</taxon>
        <taxon>Paenibacillus</taxon>
    </lineage>
</organism>
<proteinExistence type="predicted"/>
<evidence type="ECO:0000313" key="3">
    <source>
        <dbReference type="Proteomes" id="UP000616779"/>
    </source>
</evidence>
<evidence type="ECO:0000256" key="1">
    <source>
        <dbReference type="SAM" id="SignalP"/>
    </source>
</evidence>
<evidence type="ECO:0000313" key="2">
    <source>
        <dbReference type="EMBL" id="NOU70707.1"/>
    </source>
</evidence>
<dbReference type="Proteomes" id="UP000616779">
    <property type="component" value="Unassembled WGS sequence"/>
</dbReference>
<comment type="caution">
    <text evidence="2">The sequence shown here is derived from an EMBL/GenBank/DDBJ whole genome shotgun (WGS) entry which is preliminary data.</text>
</comment>
<name>A0ABX1XQ93_9BACL</name>
<dbReference type="EMBL" id="WHOA01000027">
    <property type="protein sequence ID" value="NOU70707.1"/>
    <property type="molecule type" value="Genomic_DNA"/>
</dbReference>
<keyword evidence="1" id="KW-0732">Signal</keyword>
<feature type="chain" id="PRO_5047033221" description="Copper amine oxidase-like N-terminal domain-containing protein" evidence="1">
    <location>
        <begin position="23"/>
        <end position="262"/>
    </location>
</feature>
<protein>
    <recommendedName>
        <fullName evidence="4">Copper amine oxidase-like N-terminal domain-containing protein</fullName>
    </recommendedName>
</protein>
<sequence>MKKLVVGLICGVALITTTAVYAAQFSEYKLEAKVVPFAYHLADENRDTLKGDNYFGASDKVGLPQSINYQGTQYVPIREIANILNLDTDWDNSKKVAILQPTTGTDAKPQNLDALIELYSKQLEILKGMKAQPQNATTSVTEPVKTPAKNETIGNDVRKPMEVQLTIDQVKGMFGDKYTKVTDAVTGEWKVWRYDVLPKNGYKFETTSDTVDTQGIKNQDVKGQVFVTWSPDGKLMSIVYFGLRDGTVKAYYINGFTEENIG</sequence>